<evidence type="ECO:0000256" key="2">
    <source>
        <dbReference type="SAM" id="Phobius"/>
    </source>
</evidence>
<evidence type="ECO:0008006" key="5">
    <source>
        <dbReference type="Google" id="ProtNLM"/>
    </source>
</evidence>
<evidence type="ECO:0000313" key="4">
    <source>
        <dbReference type="Proteomes" id="UP000585905"/>
    </source>
</evidence>
<name>A0A839E746_9MICO</name>
<dbReference type="AlphaFoldDB" id="A0A839E746"/>
<accession>A0A839E746</accession>
<keyword evidence="2" id="KW-0472">Membrane</keyword>
<sequence>MSNTPTTPERPTESPAAQPTAAPAATPKPRSALALWAMIAGIVAMVSAIIPGLSFVAWIPAVAAIALGLIALIRKTPRRGQALTGVVLGPIAWVTAIIVSVGLIAGISGGADDAVDDEPVAVEEAPAPVAEEPEPVAEPEPEPEVIEPAADVVYSGTGDTILQIELPAGPDSIGIATMAHSGSSNFAVWSLDANLNQSDLLVNEIGRYAGTVPFNLSTAERITALEITADGAWTVTLRDVLSVRELPESSTTTGQGDDVLVYLGDATIADLAHTGDSNFAVWSYGSSSDLVVNEIGAYTGQVRWPAGTALVQISANGAWTIALQ</sequence>
<reference evidence="3 4" key="1">
    <citation type="submission" date="2020-07" db="EMBL/GenBank/DDBJ databases">
        <title>Sequencing the genomes of 1000 actinobacteria strains.</title>
        <authorList>
            <person name="Klenk H.-P."/>
        </authorList>
    </citation>
    <scope>NUCLEOTIDE SEQUENCE [LARGE SCALE GENOMIC DNA]</scope>
    <source>
        <strain evidence="3 4">DSM 19663</strain>
    </source>
</reference>
<protein>
    <recommendedName>
        <fullName evidence="5">DUF4190 domain-containing protein</fullName>
    </recommendedName>
</protein>
<dbReference type="Proteomes" id="UP000585905">
    <property type="component" value="Unassembled WGS sequence"/>
</dbReference>
<keyword evidence="2" id="KW-0812">Transmembrane</keyword>
<comment type="caution">
    <text evidence="3">The sequence shown here is derived from an EMBL/GenBank/DDBJ whole genome shotgun (WGS) entry which is preliminary data.</text>
</comment>
<feature type="transmembrane region" description="Helical" evidence="2">
    <location>
        <begin position="56"/>
        <end position="73"/>
    </location>
</feature>
<dbReference type="RefSeq" id="WP_182490415.1">
    <property type="nucleotide sequence ID" value="NZ_BAAAOV010000015.1"/>
</dbReference>
<keyword evidence="2" id="KW-1133">Transmembrane helix</keyword>
<feature type="transmembrane region" description="Helical" evidence="2">
    <location>
        <begin position="85"/>
        <end position="107"/>
    </location>
</feature>
<organism evidence="3 4">
    <name type="scientific">Microcella alkalica</name>
    <dbReference type="NCBI Taxonomy" id="355930"/>
    <lineage>
        <taxon>Bacteria</taxon>
        <taxon>Bacillati</taxon>
        <taxon>Actinomycetota</taxon>
        <taxon>Actinomycetes</taxon>
        <taxon>Micrococcales</taxon>
        <taxon>Microbacteriaceae</taxon>
        <taxon>Microcella</taxon>
    </lineage>
</organism>
<evidence type="ECO:0000313" key="3">
    <source>
        <dbReference type="EMBL" id="MBA8847600.1"/>
    </source>
</evidence>
<feature type="transmembrane region" description="Helical" evidence="2">
    <location>
        <begin position="33"/>
        <end position="50"/>
    </location>
</feature>
<proteinExistence type="predicted"/>
<dbReference type="EMBL" id="JACGWX010000002">
    <property type="protein sequence ID" value="MBA8847600.1"/>
    <property type="molecule type" value="Genomic_DNA"/>
</dbReference>
<evidence type="ECO:0000256" key="1">
    <source>
        <dbReference type="SAM" id="MobiDB-lite"/>
    </source>
</evidence>
<feature type="region of interest" description="Disordered" evidence="1">
    <location>
        <begin position="1"/>
        <end position="25"/>
    </location>
</feature>
<gene>
    <name evidence="3" type="ORF">FHX53_001185</name>
</gene>
<keyword evidence="4" id="KW-1185">Reference proteome</keyword>